<dbReference type="SUPFAM" id="SSF103473">
    <property type="entry name" value="MFS general substrate transporter"/>
    <property type="match status" value="1"/>
</dbReference>
<dbReference type="GO" id="GO:0005886">
    <property type="term" value="C:plasma membrane"/>
    <property type="evidence" value="ECO:0007669"/>
    <property type="project" value="TreeGrafter"/>
</dbReference>
<evidence type="ECO:0000256" key="2">
    <source>
        <dbReference type="ARBA" id="ARBA00022692"/>
    </source>
</evidence>
<feature type="transmembrane region" description="Helical" evidence="5">
    <location>
        <begin position="47"/>
        <end position="68"/>
    </location>
</feature>
<comment type="subcellular location">
    <subcellularLocation>
        <location evidence="1">Membrane</location>
        <topology evidence="1">Multi-pass membrane protein</topology>
    </subcellularLocation>
</comment>
<dbReference type="AlphaFoldDB" id="A0A4U0V6N9"/>
<feature type="transmembrane region" description="Helical" evidence="5">
    <location>
        <begin position="88"/>
        <end position="107"/>
    </location>
</feature>
<dbReference type="PROSITE" id="PS50850">
    <property type="entry name" value="MFS"/>
    <property type="match status" value="1"/>
</dbReference>
<keyword evidence="4 5" id="KW-0472">Membrane</keyword>
<evidence type="ECO:0000313" key="8">
    <source>
        <dbReference type="Proteomes" id="UP000310066"/>
    </source>
</evidence>
<dbReference type="Proteomes" id="UP000310066">
    <property type="component" value="Unassembled WGS sequence"/>
</dbReference>
<dbReference type="STRING" id="329885.A0A4U0V6N9"/>
<dbReference type="InterPro" id="IPR036259">
    <property type="entry name" value="MFS_trans_sf"/>
</dbReference>
<feature type="transmembrane region" description="Helical" evidence="5">
    <location>
        <begin position="203"/>
        <end position="222"/>
    </location>
</feature>
<comment type="caution">
    <text evidence="7">The sequence shown here is derived from an EMBL/GenBank/DDBJ whole genome shotgun (WGS) entry which is preliminary data.</text>
</comment>
<feature type="transmembrane region" description="Helical" evidence="5">
    <location>
        <begin position="456"/>
        <end position="478"/>
    </location>
</feature>
<evidence type="ECO:0000256" key="5">
    <source>
        <dbReference type="SAM" id="Phobius"/>
    </source>
</evidence>
<dbReference type="Pfam" id="PF07690">
    <property type="entry name" value="MFS_1"/>
    <property type="match status" value="1"/>
</dbReference>
<evidence type="ECO:0000313" key="7">
    <source>
        <dbReference type="EMBL" id="TKA44404.1"/>
    </source>
</evidence>
<organism evidence="7 8">
    <name type="scientific">Friedmanniomyces endolithicus</name>
    <dbReference type="NCBI Taxonomy" id="329885"/>
    <lineage>
        <taxon>Eukaryota</taxon>
        <taxon>Fungi</taxon>
        <taxon>Dikarya</taxon>
        <taxon>Ascomycota</taxon>
        <taxon>Pezizomycotina</taxon>
        <taxon>Dothideomycetes</taxon>
        <taxon>Dothideomycetidae</taxon>
        <taxon>Mycosphaerellales</taxon>
        <taxon>Teratosphaeriaceae</taxon>
        <taxon>Friedmanniomyces</taxon>
    </lineage>
</organism>
<keyword evidence="3 5" id="KW-1133">Transmembrane helix</keyword>
<keyword evidence="2 5" id="KW-0812">Transmembrane</keyword>
<feature type="transmembrane region" description="Helical" evidence="5">
    <location>
        <begin position="317"/>
        <end position="338"/>
    </location>
</feature>
<dbReference type="OrthoDB" id="5215911at2759"/>
<feature type="transmembrane region" description="Helical" evidence="5">
    <location>
        <begin position="173"/>
        <end position="191"/>
    </location>
</feature>
<dbReference type="Gene3D" id="1.20.1250.20">
    <property type="entry name" value="MFS general substrate transporter like domains"/>
    <property type="match status" value="1"/>
</dbReference>
<dbReference type="InterPro" id="IPR020846">
    <property type="entry name" value="MFS_dom"/>
</dbReference>
<evidence type="ECO:0000256" key="1">
    <source>
        <dbReference type="ARBA" id="ARBA00004141"/>
    </source>
</evidence>
<evidence type="ECO:0000256" key="4">
    <source>
        <dbReference type="ARBA" id="ARBA00023136"/>
    </source>
</evidence>
<dbReference type="EMBL" id="NAJP01000015">
    <property type="protein sequence ID" value="TKA44404.1"/>
    <property type="molecule type" value="Genomic_DNA"/>
</dbReference>
<dbReference type="PANTHER" id="PTHR23502">
    <property type="entry name" value="MAJOR FACILITATOR SUPERFAMILY"/>
    <property type="match status" value="1"/>
</dbReference>
<evidence type="ECO:0000256" key="3">
    <source>
        <dbReference type="ARBA" id="ARBA00022989"/>
    </source>
</evidence>
<accession>A0A4U0V6N9</accession>
<feature type="transmembrane region" description="Helical" evidence="5">
    <location>
        <begin position="358"/>
        <end position="378"/>
    </location>
</feature>
<feature type="transmembrane region" description="Helical" evidence="5">
    <location>
        <begin position="484"/>
        <end position="507"/>
    </location>
</feature>
<feature type="transmembrane region" description="Helical" evidence="5">
    <location>
        <begin position="390"/>
        <end position="413"/>
    </location>
</feature>
<evidence type="ECO:0000259" key="6">
    <source>
        <dbReference type="PROSITE" id="PS50850"/>
    </source>
</evidence>
<dbReference type="GO" id="GO:0022857">
    <property type="term" value="F:transmembrane transporter activity"/>
    <property type="evidence" value="ECO:0007669"/>
    <property type="project" value="InterPro"/>
</dbReference>
<dbReference type="InterPro" id="IPR011701">
    <property type="entry name" value="MFS"/>
</dbReference>
<reference evidence="7 8" key="1">
    <citation type="submission" date="2017-03" db="EMBL/GenBank/DDBJ databases">
        <title>Genomes of endolithic fungi from Antarctica.</title>
        <authorList>
            <person name="Coleine C."/>
            <person name="Masonjones S."/>
            <person name="Stajich J.E."/>
        </authorList>
    </citation>
    <scope>NUCLEOTIDE SEQUENCE [LARGE SCALE GENOMIC DNA]</scope>
    <source>
        <strain evidence="7 8">CCFEE 5311</strain>
    </source>
</reference>
<sequence length="536" mass="59248">MDYQVQELLPPGTVALEDLQRNEIILQPTPSDDPEQPLNWSVGRKTVNYVIVCFYALITFTLLDIGTVVWGPLNVELGISYNDMNNSFAANVAGLAIGCIIMVPLAVKFGRRPVYIASTAIQLAACIWSARTYTTGDLIGSNVVSGVGGAISESIVQMTIADLFFVHQRARMNSAYLVMVYTGTFLAPVAAGYCAKAQGWRWIWWWTLIFIAVSLVITIVAYEETKYTPRTDSMRTRSHDSYNQRDLPAKIDENRKTPLETTTAQTHDTSFSATYPKRSWRQRYALMTRTPGGSRPFLHLVWDTITLVRFPAVAYTALMWGATLMWFSVVLTTMSTYFTLPPYNFSPIGIGLMNLPPFIGTLLGLVVSSSNDWIILKLSKRNRGIFEPEMRLWLALLGAIVTPAGVLLFGLSMTNGMPWIIPCIGNAMFGFGSAVNGGASLTYLQDCYAEVIGDALVSVTFVRNGLAAVVVFALTPWINSLGLYNTFVCASVLAWAVYLLTLPMLIWGRKWRVLTAASYRQHLARSGKHAPGTTTS</sequence>
<name>A0A4U0V6N9_9PEZI</name>
<gene>
    <name evidence="7" type="ORF">B0A54_05148</name>
</gene>
<feature type="domain" description="Major facilitator superfamily (MFS) profile" evidence="6">
    <location>
        <begin position="45"/>
        <end position="509"/>
    </location>
</feature>
<protein>
    <recommendedName>
        <fullName evidence="6">Major facilitator superfamily (MFS) profile domain-containing protein</fullName>
    </recommendedName>
</protein>
<feature type="transmembrane region" description="Helical" evidence="5">
    <location>
        <begin position="419"/>
        <end position="444"/>
    </location>
</feature>
<proteinExistence type="predicted"/>
<dbReference type="PANTHER" id="PTHR23502:SF50">
    <property type="entry name" value="TRANSPORTER, PUTATIVE (AFU_ORTHOLOGUE AFUA_5G00430)-RELATED"/>
    <property type="match status" value="1"/>
</dbReference>